<evidence type="ECO:0000313" key="3">
    <source>
        <dbReference type="Proteomes" id="UP000001555"/>
    </source>
</evidence>
<accession>B7PRS1</accession>
<sequence>MMENLTCYDFHKAVCNDNYFLSAEWSDSSMWPYRYSSLEYLYETIQNFIKGELFCVPMAHSLRKLSHGGEVTERRRKSASTEKDELIYSLMKTRHLLPSDRRLYHYIGSEFHRLARTMAAVSEKDLALRVHLAI</sequence>
<dbReference type="VEuPathDB" id="VectorBase:ISCI007893"/>
<dbReference type="EMBL" id="DS774853">
    <property type="protein sequence ID" value="EEC09293.1"/>
    <property type="molecule type" value="Genomic_DNA"/>
</dbReference>
<keyword evidence="3" id="KW-1185">Reference proteome</keyword>
<dbReference type="VEuPathDB" id="VectorBase:ISCW007893"/>
<organism>
    <name type="scientific">Ixodes scapularis</name>
    <name type="common">Black-legged tick</name>
    <name type="synonym">Deer tick</name>
    <dbReference type="NCBI Taxonomy" id="6945"/>
    <lineage>
        <taxon>Eukaryota</taxon>
        <taxon>Metazoa</taxon>
        <taxon>Ecdysozoa</taxon>
        <taxon>Arthropoda</taxon>
        <taxon>Chelicerata</taxon>
        <taxon>Arachnida</taxon>
        <taxon>Acari</taxon>
        <taxon>Parasitiformes</taxon>
        <taxon>Ixodida</taxon>
        <taxon>Ixodoidea</taxon>
        <taxon>Ixodidae</taxon>
        <taxon>Ixodinae</taxon>
        <taxon>Ixodes</taxon>
    </lineage>
</organism>
<reference evidence="1 3" key="1">
    <citation type="submission" date="2008-03" db="EMBL/GenBank/DDBJ databases">
        <title>Annotation of Ixodes scapularis.</title>
        <authorList>
            <consortium name="Ixodes scapularis Genome Project Consortium"/>
            <person name="Caler E."/>
            <person name="Hannick L.I."/>
            <person name="Bidwell S."/>
            <person name="Joardar V."/>
            <person name="Thiagarajan M."/>
            <person name="Amedeo P."/>
            <person name="Galinsky K.J."/>
            <person name="Schobel S."/>
            <person name="Inman J."/>
            <person name="Hostetler J."/>
            <person name="Miller J."/>
            <person name="Hammond M."/>
            <person name="Megy K."/>
            <person name="Lawson D."/>
            <person name="Kodira C."/>
            <person name="Sutton G."/>
            <person name="Meyer J."/>
            <person name="Hill C.A."/>
            <person name="Birren B."/>
            <person name="Nene V."/>
            <person name="Collins F."/>
            <person name="Alarcon-Chaidez F."/>
            <person name="Wikel S."/>
            <person name="Strausberg R."/>
        </authorList>
    </citation>
    <scope>NUCLEOTIDE SEQUENCE [LARGE SCALE GENOMIC DNA]</scope>
    <source>
        <strain evidence="3">Wikel</strain>
        <strain evidence="1">Wikel colony</strain>
    </source>
</reference>
<proteinExistence type="predicted"/>
<dbReference type="HOGENOM" id="CLU_1898542_0_0_1"/>
<dbReference type="EMBL" id="ABJB010205986">
    <property type="status" value="NOT_ANNOTATED_CDS"/>
    <property type="molecule type" value="Genomic_DNA"/>
</dbReference>
<dbReference type="PaxDb" id="6945-B7PRS1"/>
<dbReference type="EnsemblMetazoa" id="ISCW007893-RA">
    <property type="protein sequence ID" value="ISCW007893-PA"/>
    <property type="gene ID" value="ISCW007893"/>
</dbReference>
<reference evidence="2" key="2">
    <citation type="submission" date="2020-05" db="UniProtKB">
        <authorList>
            <consortium name="EnsemblMetazoa"/>
        </authorList>
    </citation>
    <scope>IDENTIFICATION</scope>
    <source>
        <strain evidence="2">wikel</strain>
    </source>
</reference>
<dbReference type="InParanoid" id="B7PRS1"/>
<dbReference type="Proteomes" id="UP000001555">
    <property type="component" value="Unassembled WGS sequence"/>
</dbReference>
<dbReference type="AlphaFoldDB" id="B7PRS1"/>
<name>B7PRS1_IXOSC</name>
<gene>
    <name evidence="1" type="ORF">IscW_ISCW007893</name>
</gene>
<protein>
    <submittedName>
        <fullName evidence="1 2">Uncharacterized protein</fullName>
    </submittedName>
</protein>
<evidence type="ECO:0000313" key="1">
    <source>
        <dbReference type="EMBL" id="EEC09293.1"/>
    </source>
</evidence>
<dbReference type="EMBL" id="ABJB010695369">
    <property type="status" value="NOT_ANNOTATED_CDS"/>
    <property type="molecule type" value="Genomic_DNA"/>
</dbReference>
<dbReference type="EMBL" id="ABJB010350827">
    <property type="status" value="NOT_ANNOTATED_CDS"/>
    <property type="molecule type" value="Genomic_DNA"/>
</dbReference>
<evidence type="ECO:0000313" key="2">
    <source>
        <dbReference type="EnsemblMetazoa" id="ISCW007893-PA"/>
    </source>
</evidence>